<evidence type="ECO:0000313" key="3">
    <source>
        <dbReference type="EMBL" id="OQM39584.1"/>
    </source>
</evidence>
<protein>
    <submittedName>
        <fullName evidence="3">Uncharacterized protein</fullName>
    </submittedName>
</protein>
<keyword evidence="1" id="KW-0805">Transcription regulation</keyword>
<dbReference type="RefSeq" id="WP_080860605.1">
    <property type="nucleotide sequence ID" value="NZ_NAEW01000020.1"/>
</dbReference>
<dbReference type="GO" id="GO:0006355">
    <property type="term" value="P:regulation of DNA-templated transcription"/>
    <property type="evidence" value="ECO:0007669"/>
    <property type="project" value="InterPro"/>
</dbReference>
<sequence length="115" mass="13255">MRTGNVYCYGVSPQGKFKRFLKLENKRYQSISHLNSGEVSEEHFHLLMNISSIRGKKITSALQAFFVEGKTRREACTKYDIDPGNFSRKIEEIQSLSQNIVALYLHYLSYSSVLL</sequence>
<accession>A0A1V8NT51</accession>
<dbReference type="EMBL" id="NAEW01000020">
    <property type="protein sequence ID" value="OQM39584.1"/>
    <property type="molecule type" value="Genomic_DNA"/>
</dbReference>
<evidence type="ECO:0000313" key="4">
    <source>
        <dbReference type="Proteomes" id="UP000192573"/>
    </source>
</evidence>
<evidence type="ECO:0000256" key="2">
    <source>
        <dbReference type="ARBA" id="ARBA00023163"/>
    </source>
</evidence>
<gene>
    <name evidence="3" type="ORF">BZK42_24125</name>
</gene>
<dbReference type="InterPro" id="IPR053721">
    <property type="entry name" value="Fimbrial_Adhesin_Reg"/>
</dbReference>
<dbReference type="AlphaFoldDB" id="A0A1V8NT51"/>
<comment type="caution">
    <text evidence="3">The sequence shown here is derived from an EMBL/GenBank/DDBJ whole genome shotgun (WGS) entry which is preliminary data.</text>
</comment>
<name>A0A1V8NT51_CITBR</name>
<proteinExistence type="predicted"/>
<reference evidence="3 4" key="1">
    <citation type="submission" date="2017-03" db="EMBL/GenBank/DDBJ databases">
        <authorList>
            <person name="Afonso C.L."/>
            <person name="Miller P.J."/>
            <person name="Scott M.A."/>
            <person name="Spackman E."/>
            <person name="Goraichik I."/>
            <person name="Dimitrov K.M."/>
            <person name="Suarez D.L."/>
            <person name="Swayne D.E."/>
        </authorList>
    </citation>
    <scope>NUCLEOTIDE SEQUENCE [LARGE SCALE GENOMIC DNA]</scope>
    <source>
        <strain evidence="3 4">ATCC 51113</strain>
    </source>
</reference>
<keyword evidence="2" id="KW-0804">Transcription</keyword>
<dbReference type="InterPro" id="IPR004356">
    <property type="entry name" value="Adhesin_operon_reg_prot"/>
</dbReference>
<organism evidence="3 4">
    <name type="scientific">Citrobacter braakii</name>
    <dbReference type="NCBI Taxonomy" id="57706"/>
    <lineage>
        <taxon>Bacteria</taxon>
        <taxon>Pseudomonadati</taxon>
        <taxon>Pseudomonadota</taxon>
        <taxon>Gammaproteobacteria</taxon>
        <taxon>Enterobacterales</taxon>
        <taxon>Enterobacteriaceae</taxon>
        <taxon>Citrobacter</taxon>
        <taxon>Citrobacter freundii complex</taxon>
    </lineage>
</organism>
<dbReference type="Proteomes" id="UP000192573">
    <property type="component" value="Unassembled WGS sequence"/>
</dbReference>
<dbReference type="Gene3D" id="1.10.10.2690">
    <property type="match status" value="1"/>
</dbReference>
<dbReference type="PRINTS" id="PR01554">
    <property type="entry name" value="FIMREGULATRY"/>
</dbReference>
<dbReference type="Pfam" id="PF03333">
    <property type="entry name" value="PapB"/>
    <property type="match status" value="1"/>
</dbReference>
<evidence type="ECO:0000256" key="1">
    <source>
        <dbReference type="ARBA" id="ARBA00023015"/>
    </source>
</evidence>